<dbReference type="RefSeq" id="WP_268752784.1">
    <property type="nucleotide sequence ID" value="NZ_JAPRFR010000002.1"/>
</dbReference>
<feature type="domain" description="Terminase large subunit-like ATPase" evidence="1">
    <location>
        <begin position="67"/>
        <end position="250"/>
    </location>
</feature>
<evidence type="ECO:0000313" key="4">
    <source>
        <dbReference type="Proteomes" id="UP001146670"/>
    </source>
</evidence>
<proteinExistence type="predicted"/>
<gene>
    <name evidence="3" type="ORF">OW157_06005</name>
</gene>
<dbReference type="InterPro" id="IPR005021">
    <property type="entry name" value="Terminase_largesu-like"/>
</dbReference>
<keyword evidence="4" id="KW-1185">Reference proteome</keyword>
<evidence type="ECO:0000313" key="3">
    <source>
        <dbReference type="EMBL" id="MCZ0726126.1"/>
    </source>
</evidence>
<dbReference type="AlphaFoldDB" id="A0A9X3FQG5"/>
<comment type="caution">
    <text evidence="3">The sequence shown here is derived from an EMBL/GenBank/DDBJ whole genome shotgun (WGS) entry which is preliminary data.</text>
</comment>
<reference evidence="3" key="1">
    <citation type="submission" date="2022-12" db="EMBL/GenBank/DDBJ databases">
        <title>Description and comparative metabolic analysis of Aerococcus sp. nov., isolated from the feces of a pig.</title>
        <authorList>
            <person name="Chang Y.-H."/>
        </authorList>
    </citation>
    <scope>NUCLEOTIDE SEQUENCE</scope>
    <source>
        <strain evidence="3">YH-aer222</strain>
    </source>
</reference>
<dbReference type="PANTHER" id="PTHR41287:SF1">
    <property type="entry name" value="PROTEIN YMFN"/>
    <property type="match status" value="1"/>
</dbReference>
<dbReference type="InterPro" id="IPR046462">
    <property type="entry name" value="TerL_nuclease"/>
</dbReference>
<evidence type="ECO:0000259" key="1">
    <source>
        <dbReference type="Pfam" id="PF03354"/>
    </source>
</evidence>
<dbReference type="InterPro" id="IPR046461">
    <property type="entry name" value="TerL_ATPase"/>
</dbReference>
<protein>
    <submittedName>
        <fullName evidence="3">Terminase large subunit</fullName>
    </submittedName>
</protein>
<name>A0A9X3FQG5_9LACT</name>
<dbReference type="EMBL" id="JAPRFR010000002">
    <property type="protein sequence ID" value="MCZ0726126.1"/>
    <property type="molecule type" value="Genomic_DNA"/>
</dbReference>
<feature type="domain" description="Terminase large subunit-like endonuclease" evidence="2">
    <location>
        <begin position="264"/>
        <end position="552"/>
    </location>
</feature>
<dbReference type="Proteomes" id="UP001146670">
    <property type="component" value="Unassembled WGS sequence"/>
</dbReference>
<evidence type="ECO:0000259" key="2">
    <source>
        <dbReference type="Pfam" id="PF20441"/>
    </source>
</evidence>
<dbReference type="Pfam" id="PF03354">
    <property type="entry name" value="TerL_ATPase"/>
    <property type="match status" value="1"/>
</dbReference>
<dbReference type="Pfam" id="PF20441">
    <property type="entry name" value="TerL_nuclease"/>
    <property type="match status" value="1"/>
</dbReference>
<dbReference type="InterPro" id="IPR027417">
    <property type="entry name" value="P-loop_NTPase"/>
</dbReference>
<accession>A0A9X3FQG5</accession>
<dbReference type="GO" id="GO:0004519">
    <property type="term" value="F:endonuclease activity"/>
    <property type="evidence" value="ECO:0007669"/>
    <property type="project" value="InterPro"/>
</dbReference>
<sequence>MLENSYVDDYIKRVKNGEMVVNTKRKQLIDFLEKKILPYDDLYYYDEQKLNDYIQFSEQWYYPLDAWEKFIAAFVFLMEYETEDVVFNQFVLIIGRGAGKNGFISTLAHYFISSLHGVNAYDITLVANSERQAKRSLNDVRLCVNKKGHEALNAHPPEDYLGEPGEFEAYKSRVSSLETQSEILFVAANSSTLDGGREGCIFYDEFHEMPDSSIPDVLGGGIGKVDYGRQFFIGTKGFVRGAYFDSKYNRCEDILNGEADYNGIFPFICELDDIDEMDDESKWAKANPALDKPLNKRGKRLLKTIRDEYSELVYTPSKRPAFVTKRMNLIEGDMEHSVASKEELEATIQPLFNLDGLIPIGGLDYGSVRDFASCGLLFKRGEEYSFINHSFVIKQFVDVHYGYSNSANMDGGGRKAPIRKWEKEGHLTVIDEPSLNPHHIIDWFIDAREKYGVQKIVADNYKMDILRPLFEDEGFEVEVIKRPQSVHPLLAPRVEDGFANHKFKFGNNEMMRWFTSNVYVKETNAGKIFDKKEEVKRKTDGFHALLYALYCANELDDQIDVDSFLDFTSSLNW</sequence>
<dbReference type="PANTHER" id="PTHR41287">
    <property type="match status" value="1"/>
</dbReference>
<dbReference type="Gene3D" id="3.40.50.300">
    <property type="entry name" value="P-loop containing nucleotide triphosphate hydrolases"/>
    <property type="match status" value="1"/>
</dbReference>
<organism evidence="3 4">
    <name type="scientific">Aerococcus kribbianus</name>
    <dbReference type="NCBI Taxonomy" id="2999064"/>
    <lineage>
        <taxon>Bacteria</taxon>
        <taxon>Bacillati</taxon>
        <taxon>Bacillota</taxon>
        <taxon>Bacilli</taxon>
        <taxon>Lactobacillales</taxon>
        <taxon>Aerococcaceae</taxon>
        <taxon>Aerococcus</taxon>
    </lineage>
</organism>